<evidence type="ECO:0000313" key="1">
    <source>
        <dbReference type="EMBL" id="UOO89576.1"/>
    </source>
</evidence>
<dbReference type="RefSeq" id="WP_058305475.1">
    <property type="nucleotide sequence ID" value="NZ_CABKVG010000007.1"/>
</dbReference>
<accession>A0ABY4E1A1</accession>
<sequence length="892" mass="102130">MLNQQAEDYLAAQLSSSLDTNHVPTSFLQQQHCIDVPRQLLIDILPFVEDGCHPTSELAPTDYHHSRRYARYLFSNTQQLFWNTLTALFDEHKNDLEHIIMFIDMGDAFANAIWIDCLMALQQRYPEASYFPVFMFPDMSTMNAAQRANIGAAALELKQFSSKQWQPQDINTGENYNTDAPLWSAAYIQAIPKEQHERCYLNLANNIVHLAISRQQQLHATMANYCPSSQSVAMQDHDLPQFTSLYHNYVDFDWNGLNEVLNQQVELQAAKWLPYQAHTPDFFDVARLQELKLILSSAQLGLVPHAADSAWQDINAVWTLQAQDHLQSQPEGNWHTQLQQLSQHLRHVYQQTFCGVGVTRYFDVSEAAIKQVVTEHASEVEQALIQLWQDGHASLFDLKNILETLIGHDIERHQTLALQLETLAREINAYSKWFKTIEQTWHEADKATRHQLTQQYPLQQTMGKMVHAFAQRSHYQATLYASELLTGLQHQYLQLHQQLDDLIDACQLQAASAQATLTPQLSNDAPAWQRKQYNQMNCAFTLAPNQNSVEACATLLAESVQHLVADVQERCAHSGSLAAMLPILQSQWQHTDPTSPASDLHQHVLPESLRQHIVRQRIVDLDAQQIQMLSMGALGDLQKKVGRLTPDLQPLLDYQQQQHDFSFWAAHPHLKPLFENKAVRLAFRHQGLAVPNDLQNNDVAAVKCVYAHAVHLEEWLQMPMCIKAYQSYSHDETALLHLHIEGNNLHIADLQQKSWNRNRDLIRQQLLLAYASGSLYAHNADIYCLHLQATEAVYFKHLSLNDIVDHISLHDMKSLLHKHEQEYLSLQNQTQLIQSNLKSALRHIQAETLSNGKLPEDASWQEAGSFIAWNRAAKKLQKRWFSHNDEVVLQVG</sequence>
<keyword evidence="2" id="KW-1185">Reference proteome</keyword>
<proteinExistence type="predicted"/>
<dbReference type="EMBL" id="CP091511">
    <property type="protein sequence ID" value="UOO89576.1"/>
    <property type="molecule type" value="Genomic_DNA"/>
</dbReference>
<protein>
    <submittedName>
        <fullName evidence="1">Uncharacterized protein</fullName>
    </submittedName>
</protein>
<reference evidence="1 2" key="1">
    <citation type="journal article" date="2022" name="Res Sq">
        <title>Evolution of multicellular longitudinally dividing oral cavity symbionts (Neisseriaceae).</title>
        <authorList>
            <person name="Nyongesa S."/>
            <person name="Weber P."/>
            <person name="Bernet E."/>
            <person name="Pullido F."/>
            <person name="Nieckarz M."/>
            <person name="Delaby M."/>
            <person name="Nieves C."/>
            <person name="Viehboeck T."/>
            <person name="Krause N."/>
            <person name="Rivera-Millot A."/>
            <person name="Nakamura A."/>
            <person name="Vischer N."/>
            <person name="VanNieuwenhze M."/>
            <person name="Brun Y."/>
            <person name="Cava F."/>
            <person name="Bulgheresi S."/>
            <person name="Veyrier F."/>
        </authorList>
    </citation>
    <scope>NUCLEOTIDE SEQUENCE [LARGE SCALE GENOMIC DNA]</scope>
    <source>
        <strain evidence="1 2">SN4</strain>
    </source>
</reference>
<gene>
    <name evidence="1" type="ORF">LVJ82_00915</name>
</gene>
<organism evidence="1 2">
    <name type="scientific">Vitreoscilla massiliensis</name>
    <dbReference type="NCBI Taxonomy" id="1689272"/>
    <lineage>
        <taxon>Bacteria</taxon>
        <taxon>Pseudomonadati</taxon>
        <taxon>Pseudomonadota</taxon>
        <taxon>Betaproteobacteria</taxon>
        <taxon>Neisseriales</taxon>
        <taxon>Neisseriaceae</taxon>
        <taxon>Vitreoscilla</taxon>
    </lineage>
</organism>
<dbReference type="Proteomes" id="UP000832011">
    <property type="component" value="Chromosome"/>
</dbReference>
<name>A0ABY4E1A1_9NEIS</name>
<evidence type="ECO:0000313" key="2">
    <source>
        <dbReference type="Proteomes" id="UP000832011"/>
    </source>
</evidence>